<accession>A0A1E1MMB0</accession>
<dbReference type="Proteomes" id="UP000177625">
    <property type="component" value="Unassembled WGS sequence"/>
</dbReference>
<evidence type="ECO:0000313" key="1">
    <source>
        <dbReference type="EMBL" id="CZT50222.1"/>
    </source>
</evidence>
<evidence type="ECO:0000313" key="2">
    <source>
        <dbReference type="Proteomes" id="UP000177625"/>
    </source>
</evidence>
<keyword evidence="2" id="KW-1185">Reference proteome</keyword>
<reference evidence="2" key="1">
    <citation type="submission" date="2016-03" db="EMBL/GenBank/DDBJ databases">
        <authorList>
            <person name="Guldener U."/>
        </authorList>
    </citation>
    <scope>NUCLEOTIDE SEQUENCE [LARGE SCALE GENOMIC DNA]</scope>
</reference>
<gene>
    <name evidence="1" type="ORF">RSE6_11167</name>
</gene>
<name>A0A1E1MMB0_RHYSE</name>
<dbReference type="AlphaFoldDB" id="A0A1E1MMB0"/>
<sequence>MHDYIHTKPNQTSPAITPITEPIIQSQNVIETTTTSSGFISR</sequence>
<dbReference type="EMBL" id="FJVC01000416">
    <property type="protein sequence ID" value="CZT50222.1"/>
    <property type="molecule type" value="Genomic_DNA"/>
</dbReference>
<protein>
    <submittedName>
        <fullName evidence="1">Uncharacterized protein</fullName>
    </submittedName>
</protein>
<organism evidence="1 2">
    <name type="scientific">Rhynchosporium secalis</name>
    <name type="common">Barley scald fungus</name>
    <dbReference type="NCBI Taxonomy" id="38038"/>
    <lineage>
        <taxon>Eukaryota</taxon>
        <taxon>Fungi</taxon>
        <taxon>Dikarya</taxon>
        <taxon>Ascomycota</taxon>
        <taxon>Pezizomycotina</taxon>
        <taxon>Leotiomycetes</taxon>
        <taxon>Helotiales</taxon>
        <taxon>Ploettnerulaceae</taxon>
        <taxon>Rhynchosporium</taxon>
    </lineage>
</organism>
<proteinExistence type="predicted"/>